<accession>T1GVQ4</accession>
<organism evidence="9 10">
    <name type="scientific">Megaselia scalaris</name>
    <name type="common">Humpbacked fly</name>
    <name type="synonym">Phora scalaris</name>
    <dbReference type="NCBI Taxonomy" id="36166"/>
    <lineage>
        <taxon>Eukaryota</taxon>
        <taxon>Metazoa</taxon>
        <taxon>Ecdysozoa</taxon>
        <taxon>Arthropoda</taxon>
        <taxon>Hexapoda</taxon>
        <taxon>Insecta</taxon>
        <taxon>Pterygota</taxon>
        <taxon>Neoptera</taxon>
        <taxon>Endopterygota</taxon>
        <taxon>Diptera</taxon>
        <taxon>Brachycera</taxon>
        <taxon>Muscomorpha</taxon>
        <taxon>Platypezoidea</taxon>
        <taxon>Phoridae</taxon>
        <taxon>Megaseliini</taxon>
        <taxon>Megaselia</taxon>
    </lineage>
</organism>
<dbReference type="PROSITE" id="PS00135">
    <property type="entry name" value="TRYPSIN_SER"/>
    <property type="match status" value="1"/>
</dbReference>
<dbReference type="SUPFAM" id="SSF50494">
    <property type="entry name" value="Trypsin-like serine proteases"/>
    <property type="match status" value="1"/>
</dbReference>
<evidence type="ECO:0000313" key="10">
    <source>
        <dbReference type="Proteomes" id="UP000015102"/>
    </source>
</evidence>
<dbReference type="HOGENOM" id="CLU_006842_7_4_1"/>
<comment type="similarity">
    <text evidence="6">Belongs to the peptidase S1 family. CLIP subfamily.</text>
</comment>
<reference evidence="10" key="1">
    <citation type="submission" date="2013-02" db="EMBL/GenBank/DDBJ databases">
        <authorList>
            <person name="Hughes D."/>
        </authorList>
    </citation>
    <scope>NUCLEOTIDE SEQUENCE</scope>
    <source>
        <strain>Durham</strain>
        <strain evidence="10">NC isolate 2 -- Noor lab</strain>
    </source>
</reference>
<dbReference type="EMBL" id="CAQQ02144979">
    <property type="status" value="NOT_ANNOTATED_CDS"/>
    <property type="molecule type" value="Genomic_DNA"/>
</dbReference>
<dbReference type="SMART" id="SM00020">
    <property type="entry name" value="Tryp_SPc"/>
    <property type="match status" value="1"/>
</dbReference>
<evidence type="ECO:0000259" key="8">
    <source>
        <dbReference type="PROSITE" id="PS50240"/>
    </source>
</evidence>
<dbReference type="GO" id="GO:0006508">
    <property type="term" value="P:proteolysis"/>
    <property type="evidence" value="ECO:0007669"/>
    <property type="project" value="UniProtKB-KW"/>
</dbReference>
<dbReference type="InterPro" id="IPR001254">
    <property type="entry name" value="Trypsin_dom"/>
</dbReference>
<evidence type="ECO:0000256" key="3">
    <source>
        <dbReference type="ARBA" id="ARBA00022801"/>
    </source>
</evidence>
<dbReference type="EnsemblMetazoa" id="MESCA007870-RA">
    <property type="protein sequence ID" value="MESCA007870-PA"/>
    <property type="gene ID" value="MESCA007870"/>
</dbReference>
<keyword evidence="5" id="KW-1015">Disulfide bond</keyword>
<dbReference type="Pfam" id="PF00089">
    <property type="entry name" value="Trypsin"/>
    <property type="match status" value="1"/>
</dbReference>
<dbReference type="PRINTS" id="PR00722">
    <property type="entry name" value="CHYMOTRYPSIN"/>
</dbReference>
<dbReference type="FunFam" id="2.40.10.10:FF:000068">
    <property type="entry name" value="transmembrane protease serine 2"/>
    <property type="match status" value="1"/>
</dbReference>
<dbReference type="PROSITE" id="PS00134">
    <property type="entry name" value="TRYPSIN_HIS"/>
    <property type="match status" value="1"/>
</dbReference>
<feature type="domain" description="Peptidase S1" evidence="8">
    <location>
        <begin position="1"/>
        <end position="198"/>
    </location>
</feature>
<keyword evidence="4 7" id="KW-0720">Serine protease</keyword>
<dbReference type="CDD" id="cd00190">
    <property type="entry name" value="Tryp_SPc"/>
    <property type="match status" value="1"/>
</dbReference>
<dbReference type="STRING" id="36166.T1GVQ4"/>
<dbReference type="OMA" id="IRYNITR"/>
<comment type="subcellular location">
    <subcellularLocation>
        <location evidence="1">Secreted</location>
        <location evidence="1">Extracellular space</location>
    </subcellularLocation>
</comment>
<evidence type="ECO:0000256" key="2">
    <source>
        <dbReference type="ARBA" id="ARBA00022670"/>
    </source>
</evidence>
<evidence type="ECO:0000256" key="1">
    <source>
        <dbReference type="ARBA" id="ARBA00004239"/>
    </source>
</evidence>
<evidence type="ECO:0000256" key="5">
    <source>
        <dbReference type="ARBA" id="ARBA00023157"/>
    </source>
</evidence>
<protein>
    <recommendedName>
        <fullName evidence="8">Peptidase S1 domain-containing protein</fullName>
    </recommendedName>
</protein>
<dbReference type="GO" id="GO:0004252">
    <property type="term" value="F:serine-type endopeptidase activity"/>
    <property type="evidence" value="ECO:0007669"/>
    <property type="project" value="InterPro"/>
</dbReference>
<dbReference type="InterPro" id="IPR001314">
    <property type="entry name" value="Peptidase_S1A"/>
</dbReference>
<evidence type="ECO:0000256" key="7">
    <source>
        <dbReference type="RuleBase" id="RU363034"/>
    </source>
</evidence>
<evidence type="ECO:0000256" key="6">
    <source>
        <dbReference type="ARBA" id="ARBA00024195"/>
    </source>
</evidence>
<dbReference type="PROSITE" id="PS50240">
    <property type="entry name" value="TRYPSIN_DOM"/>
    <property type="match status" value="1"/>
</dbReference>
<keyword evidence="2 7" id="KW-0645">Protease</keyword>
<keyword evidence="10" id="KW-1185">Reference proteome</keyword>
<reference evidence="9" key="2">
    <citation type="submission" date="2015-06" db="UniProtKB">
        <authorList>
            <consortium name="EnsemblMetazoa"/>
        </authorList>
    </citation>
    <scope>IDENTIFICATION</scope>
</reference>
<dbReference type="AlphaFoldDB" id="T1GVQ4"/>
<dbReference type="InterPro" id="IPR009003">
    <property type="entry name" value="Peptidase_S1_PA"/>
</dbReference>
<proteinExistence type="inferred from homology"/>
<dbReference type="FunFam" id="2.40.10.10:FF:000036">
    <property type="entry name" value="Trypsin beta"/>
    <property type="match status" value="1"/>
</dbReference>
<dbReference type="InterPro" id="IPR033116">
    <property type="entry name" value="TRYPSIN_SER"/>
</dbReference>
<keyword evidence="3 7" id="KW-0378">Hydrolase</keyword>
<dbReference type="Gene3D" id="2.40.10.10">
    <property type="entry name" value="Trypsin-like serine proteases"/>
    <property type="match status" value="2"/>
</dbReference>
<evidence type="ECO:0000256" key="4">
    <source>
        <dbReference type="ARBA" id="ARBA00022825"/>
    </source>
</evidence>
<dbReference type="PANTHER" id="PTHR24256">
    <property type="entry name" value="TRYPTASE-RELATED"/>
    <property type="match status" value="1"/>
</dbReference>
<evidence type="ECO:0000313" key="9">
    <source>
        <dbReference type="EnsemblMetazoa" id="MESCA007870-PA"/>
    </source>
</evidence>
<dbReference type="GO" id="GO:0005576">
    <property type="term" value="C:extracellular region"/>
    <property type="evidence" value="ECO:0007669"/>
    <property type="project" value="UniProtKB-SubCell"/>
</dbReference>
<dbReference type="InterPro" id="IPR051487">
    <property type="entry name" value="Ser/Thr_Proteases_Immune/Dev"/>
</dbReference>
<sequence length="200" mass="21630">SIISNEHVLTAAHCLKGQKKSRLSILAGVTNLNQKSGSRHNVKSFAIHRDYKELVRNDIALMKVSPPFQFDGKAIGPIRYNITRKIGGGESVMLTGWGSISPSTLGPLPKDLQYLKLKTITNNECNRLVLNVSKTEVCAFRSPFSGACAGDSGGPLALEDQSLLVGVVSYGTLICAVGLPDVYTRVSVLSGWIEETMRKL</sequence>
<dbReference type="Proteomes" id="UP000015102">
    <property type="component" value="Unassembled WGS sequence"/>
</dbReference>
<dbReference type="InterPro" id="IPR043504">
    <property type="entry name" value="Peptidase_S1_PA_chymotrypsin"/>
</dbReference>
<dbReference type="InterPro" id="IPR018114">
    <property type="entry name" value="TRYPSIN_HIS"/>
</dbReference>
<name>T1GVQ4_MEGSC</name>